<keyword evidence="1" id="KW-0812">Transmembrane</keyword>
<sequence length="183" mass="21582">MYPLFHPRKSKNTLVGQIIRTLIFIMIFSILGMLMLSLFPPLFRYKDEILERTFTMNMILIGLIIIGIIHFVFLRNKRKNQQIGNMSLHENYIHINGNDYPFEQIEKIRFIGNDIQGEFRGLIGYGQENAVFITLKNGQKMEFNFQQTTQNRLKEDVHLPSLFKHDILSKANYDSILSNTNYY</sequence>
<evidence type="ECO:0000313" key="2">
    <source>
        <dbReference type="EMBL" id="SSZ46391.1"/>
    </source>
</evidence>
<reference evidence="2 3" key="1">
    <citation type="submission" date="2018-06" db="EMBL/GenBank/DDBJ databases">
        <authorList>
            <consortium name="Pathogen Informatics"/>
            <person name="Doyle S."/>
        </authorList>
    </citation>
    <scope>NUCLEOTIDE SEQUENCE [LARGE SCALE GENOMIC DNA]</scope>
    <source>
        <strain evidence="2 3">NCTC11661</strain>
    </source>
</reference>
<protein>
    <submittedName>
        <fullName evidence="2">Uncharacterized protein</fullName>
    </submittedName>
</protein>
<keyword evidence="1" id="KW-0472">Membrane</keyword>
<dbReference type="RefSeq" id="WP_002687592.1">
    <property type="nucleotide sequence ID" value="NZ_UFTJ01000001.1"/>
</dbReference>
<keyword evidence="1" id="KW-1133">Transmembrane helix</keyword>
<dbReference type="Proteomes" id="UP000255515">
    <property type="component" value="Unassembled WGS sequence"/>
</dbReference>
<name>A0A376BY31_9FLAO</name>
<feature type="transmembrane region" description="Helical" evidence="1">
    <location>
        <begin position="21"/>
        <end position="42"/>
    </location>
</feature>
<organism evidence="2 3">
    <name type="scientific">Bergeyella zoohelcum</name>
    <dbReference type="NCBI Taxonomy" id="1015"/>
    <lineage>
        <taxon>Bacteria</taxon>
        <taxon>Pseudomonadati</taxon>
        <taxon>Bacteroidota</taxon>
        <taxon>Flavobacteriia</taxon>
        <taxon>Flavobacteriales</taxon>
        <taxon>Weeksellaceae</taxon>
        <taxon>Bergeyella</taxon>
    </lineage>
</organism>
<dbReference type="AlphaFoldDB" id="A0A376BY31"/>
<accession>A0A376BY31</accession>
<gene>
    <name evidence="2" type="ORF">NCTC11661_00030</name>
</gene>
<evidence type="ECO:0000256" key="1">
    <source>
        <dbReference type="SAM" id="Phobius"/>
    </source>
</evidence>
<proteinExistence type="predicted"/>
<evidence type="ECO:0000313" key="3">
    <source>
        <dbReference type="Proteomes" id="UP000255515"/>
    </source>
</evidence>
<dbReference type="EMBL" id="UFTJ01000001">
    <property type="protein sequence ID" value="SSZ46391.1"/>
    <property type="molecule type" value="Genomic_DNA"/>
</dbReference>
<feature type="transmembrane region" description="Helical" evidence="1">
    <location>
        <begin position="54"/>
        <end position="74"/>
    </location>
</feature>